<dbReference type="InterPro" id="IPR001633">
    <property type="entry name" value="EAL_dom"/>
</dbReference>
<dbReference type="InterPro" id="IPR029787">
    <property type="entry name" value="Nucleotide_cyclase"/>
</dbReference>
<dbReference type="GO" id="GO:0071111">
    <property type="term" value="F:cyclic-guanylate-specific phosphodiesterase activity"/>
    <property type="evidence" value="ECO:0007669"/>
    <property type="project" value="InterPro"/>
</dbReference>
<evidence type="ECO:0000313" key="3">
    <source>
        <dbReference type="EMBL" id="OYQ37086.1"/>
    </source>
</evidence>
<dbReference type="OrthoDB" id="7251575at2"/>
<dbReference type="RefSeq" id="WP_094453445.1">
    <property type="nucleotide sequence ID" value="NZ_NOXU01000018.1"/>
</dbReference>
<dbReference type="SMART" id="SM00052">
    <property type="entry name" value="EAL"/>
    <property type="match status" value="1"/>
</dbReference>
<dbReference type="PANTHER" id="PTHR33121">
    <property type="entry name" value="CYCLIC DI-GMP PHOSPHODIESTERASE PDEF"/>
    <property type="match status" value="1"/>
</dbReference>
<dbReference type="PROSITE" id="PS50887">
    <property type="entry name" value="GGDEF"/>
    <property type="match status" value="1"/>
</dbReference>
<dbReference type="CDD" id="cd01948">
    <property type="entry name" value="EAL"/>
    <property type="match status" value="1"/>
</dbReference>
<dbReference type="Gene3D" id="3.20.20.450">
    <property type="entry name" value="EAL domain"/>
    <property type="match status" value="1"/>
</dbReference>
<organism evidence="3 4">
    <name type="scientific">Niveispirillum lacus</name>
    <dbReference type="NCBI Taxonomy" id="1981099"/>
    <lineage>
        <taxon>Bacteria</taxon>
        <taxon>Pseudomonadati</taxon>
        <taxon>Pseudomonadota</taxon>
        <taxon>Alphaproteobacteria</taxon>
        <taxon>Rhodospirillales</taxon>
        <taxon>Azospirillaceae</taxon>
        <taxon>Niveispirillum</taxon>
    </lineage>
</organism>
<dbReference type="EMBL" id="NOXU01000018">
    <property type="protein sequence ID" value="OYQ37086.1"/>
    <property type="molecule type" value="Genomic_DNA"/>
</dbReference>
<proteinExistence type="predicted"/>
<gene>
    <name evidence="3" type="ORF">CHU95_02625</name>
</gene>
<sequence length="377" mass="40889">MLARLAGDEFAVLLANPIENEDALCLVHDLQEVIAEAGKDAALNDPLTTSAGIVTHTGACADPCEESELMLRNAIAAVDDARRAGHHRVAIHTEESAARRLARQTQERALRKAIESNALALHFQPKVDLRTGAVIGAEALVRWHLEGTGDIPPAQFIPLAEECGLIQRIGEITLEKAFAALTAWMATGRPPVPVSINVSAVQLDGRLLAAKLRDLLRSNMVPPELIEIEVTETAFAHDMEGAIAELQAVRAMGVRIALDDFGTGYATLSLLQRLPVDTLKIDRSFVSEMIDTRSSEEIVRMVIALARALGKDLVAEGVETVEQSRRLVELGCEAGQGWLYARAMPFDVLMAFIEKSHSTEPGRVQSNMPLALRRVAP</sequence>
<evidence type="ECO:0000259" key="2">
    <source>
        <dbReference type="PROSITE" id="PS50887"/>
    </source>
</evidence>
<dbReference type="PROSITE" id="PS50883">
    <property type="entry name" value="EAL"/>
    <property type="match status" value="1"/>
</dbReference>
<dbReference type="Proteomes" id="UP000216998">
    <property type="component" value="Unassembled WGS sequence"/>
</dbReference>
<feature type="domain" description="GGDEF" evidence="2">
    <location>
        <begin position="1"/>
        <end position="94"/>
    </location>
</feature>
<keyword evidence="4" id="KW-1185">Reference proteome</keyword>
<dbReference type="InterPro" id="IPR035919">
    <property type="entry name" value="EAL_sf"/>
</dbReference>
<feature type="domain" description="EAL" evidence="1">
    <location>
        <begin position="103"/>
        <end position="357"/>
    </location>
</feature>
<evidence type="ECO:0000259" key="1">
    <source>
        <dbReference type="PROSITE" id="PS50883"/>
    </source>
</evidence>
<evidence type="ECO:0000313" key="4">
    <source>
        <dbReference type="Proteomes" id="UP000216998"/>
    </source>
</evidence>
<dbReference type="InterPro" id="IPR000160">
    <property type="entry name" value="GGDEF_dom"/>
</dbReference>
<dbReference type="PANTHER" id="PTHR33121:SF79">
    <property type="entry name" value="CYCLIC DI-GMP PHOSPHODIESTERASE PDED-RELATED"/>
    <property type="match status" value="1"/>
</dbReference>
<dbReference type="SUPFAM" id="SSF141868">
    <property type="entry name" value="EAL domain-like"/>
    <property type="match status" value="1"/>
</dbReference>
<dbReference type="Gene3D" id="3.30.70.270">
    <property type="match status" value="1"/>
</dbReference>
<accession>A0A255Z6M0</accession>
<evidence type="ECO:0008006" key="5">
    <source>
        <dbReference type="Google" id="ProtNLM"/>
    </source>
</evidence>
<reference evidence="3 4" key="1">
    <citation type="submission" date="2017-07" db="EMBL/GenBank/DDBJ databases">
        <title>Niveispirillum cyanobacteriorum sp. nov., isolated from cyanobacterial aggregates in a eutrophic lake.</title>
        <authorList>
            <person name="Cai H."/>
        </authorList>
    </citation>
    <scope>NUCLEOTIDE SEQUENCE [LARGE SCALE GENOMIC DNA]</scope>
    <source>
        <strain evidence="4">TH1-14</strain>
    </source>
</reference>
<dbReference type="InterPro" id="IPR050706">
    <property type="entry name" value="Cyclic-di-GMP_PDE-like"/>
</dbReference>
<protein>
    <recommendedName>
        <fullName evidence="5">GGDEF domain-containing protein</fullName>
    </recommendedName>
</protein>
<comment type="caution">
    <text evidence="3">The sequence shown here is derived from an EMBL/GenBank/DDBJ whole genome shotgun (WGS) entry which is preliminary data.</text>
</comment>
<dbReference type="SUPFAM" id="SSF55073">
    <property type="entry name" value="Nucleotide cyclase"/>
    <property type="match status" value="1"/>
</dbReference>
<dbReference type="AlphaFoldDB" id="A0A255Z6M0"/>
<dbReference type="InterPro" id="IPR043128">
    <property type="entry name" value="Rev_trsase/Diguanyl_cyclase"/>
</dbReference>
<dbReference type="Pfam" id="PF00563">
    <property type="entry name" value="EAL"/>
    <property type="match status" value="1"/>
</dbReference>
<name>A0A255Z6M0_9PROT</name>